<keyword evidence="2 5" id="KW-0812">Transmembrane</keyword>
<dbReference type="RefSeq" id="WP_254087769.1">
    <property type="nucleotide sequence ID" value="NZ_JAHESE010000054.1"/>
</dbReference>
<dbReference type="EMBL" id="JAHESE010000054">
    <property type="protein sequence ID" value="MBT1712202.1"/>
    <property type="molecule type" value="Genomic_DNA"/>
</dbReference>
<comment type="caution">
    <text evidence="7">The sequence shown here is derived from an EMBL/GenBank/DDBJ whole genome shotgun (WGS) entry which is preliminary data.</text>
</comment>
<evidence type="ECO:0000256" key="3">
    <source>
        <dbReference type="ARBA" id="ARBA00022989"/>
    </source>
</evidence>
<evidence type="ECO:0000256" key="1">
    <source>
        <dbReference type="ARBA" id="ARBA00004141"/>
    </source>
</evidence>
<dbReference type="GO" id="GO:0016020">
    <property type="term" value="C:membrane"/>
    <property type="evidence" value="ECO:0007669"/>
    <property type="project" value="UniProtKB-SubCell"/>
</dbReference>
<feature type="transmembrane region" description="Helical" evidence="5">
    <location>
        <begin position="344"/>
        <end position="364"/>
    </location>
</feature>
<dbReference type="Pfam" id="PF04932">
    <property type="entry name" value="Wzy_C"/>
    <property type="match status" value="1"/>
</dbReference>
<keyword evidence="8" id="KW-1185">Reference proteome</keyword>
<keyword evidence="4 5" id="KW-0472">Membrane</keyword>
<proteinExistence type="predicted"/>
<feature type="transmembrane region" description="Helical" evidence="5">
    <location>
        <begin position="138"/>
        <end position="157"/>
    </location>
</feature>
<dbReference type="Proteomes" id="UP001319080">
    <property type="component" value="Unassembled WGS sequence"/>
</dbReference>
<gene>
    <name evidence="7" type="ORF">KK062_28430</name>
</gene>
<feature type="transmembrane region" description="Helical" evidence="5">
    <location>
        <begin position="102"/>
        <end position="126"/>
    </location>
</feature>
<feature type="transmembrane region" description="Helical" evidence="5">
    <location>
        <begin position="202"/>
        <end position="231"/>
    </location>
</feature>
<evidence type="ECO:0000313" key="8">
    <source>
        <dbReference type="Proteomes" id="UP001319080"/>
    </source>
</evidence>
<evidence type="ECO:0000259" key="6">
    <source>
        <dbReference type="Pfam" id="PF04932"/>
    </source>
</evidence>
<reference evidence="7 8" key="1">
    <citation type="submission" date="2021-05" db="EMBL/GenBank/DDBJ databases">
        <title>A Polyphasic approach of four new species of the genus Ohtaekwangia: Ohtaekwangia histidinii sp. nov., Ohtaekwangia cretensis sp. nov., Ohtaekwangia indiensis sp. nov., Ohtaekwangia reichenbachii sp. nov. from diverse environment.</title>
        <authorList>
            <person name="Octaviana S."/>
        </authorList>
    </citation>
    <scope>NUCLEOTIDE SEQUENCE [LARGE SCALE GENOMIC DNA]</scope>
    <source>
        <strain evidence="7 8">PWU5</strain>
    </source>
</reference>
<feature type="transmembrane region" description="Helical" evidence="5">
    <location>
        <begin position="76"/>
        <end position="96"/>
    </location>
</feature>
<feature type="transmembrane region" description="Helical" evidence="5">
    <location>
        <begin position="177"/>
        <end position="195"/>
    </location>
</feature>
<evidence type="ECO:0000313" key="7">
    <source>
        <dbReference type="EMBL" id="MBT1712202.1"/>
    </source>
</evidence>
<feature type="transmembrane region" description="Helical" evidence="5">
    <location>
        <begin position="7"/>
        <end position="25"/>
    </location>
</feature>
<dbReference type="GO" id="GO:0016874">
    <property type="term" value="F:ligase activity"/>
    <property type="evidence" value="ECO:0007669"/>
    <property type="project" value="UniProtKB-KW"/>
</dbReference>
<comment type="subcellular location">
    <subcellularLocation>
        <location evidence="1">Membrane</location>
        <topology evidence="1">Multi-pass membrane protein</topology>
    </subcellularLocation>
</comment>
<protein>
    <submittedName>
        <fullName evidence="7">O-antigen ligase family protein</fullName>
    </submittedName>
</protein>
<name>A0AAP2E582_9BACT</name>
<evidence type="ECO:0000256" key="2">
    <source>
        <dbReference type="ARBA" id="ARBA00022692"/>
    </source>
</evidence>
<keyword evidence="7" id="KW-0436">Ligase</keyword>
<dbReference type="PANTHER" id="PTHR37422:SF13">
    <property type="entry name" value="LIPOPOLYSACCHARIDE BIOSYNTHESIS PROTEIN PA4999-RELATED"/>
    <property type="match status" value="1"/>
</dbReference>
<accession>A0AAP2E582</accession>
<dbReference type="InterPro" id="IPR051533">
    <property type="entry name" value="WaaL-like"/>
</dbReference>
<feature type="transmembrane region" description="Helical" evidence="5">
    <location>
        <begin position="45"/>
        <end position="64"/>
    </location>
</feature>
<evidence type="ECO:0000256" key="5">
    <source>
        <dbReference type="SAM" id="Phobius"/>
    </source>
</evidence>
<dbReference type="PANTHER" id="PTHR37422">
    <property type="entry name" value="TEICHURONIC ACID BIOSYNTHESIS PROTEIN TUAE"/>
    <property type="match status" value="1"/>
</dbReference>
<sequence length="426" mass="48530">MRSYSYTANAFFFTTALWVLLIRVFTELPRSITAVGWANMPDNDYNRIVSGLFILMMMVGIVFLRRLQVRFALQQVLMFGAAVLFFYTVLAVYTFGQLGMSYTGIGVVIMRYLMEILVAVFFWNFVRSARDLGKIRSIFFMPALLIIFLISYLQIATSSFEDVQGVERLIGPFGNPNVLAAFMHFFIVATIVLYINEKGIKFWILLVAQYILLFYTGSMTMILSHLVFLFFVGVANRWYKSKLFYYAAVVIIPSVIAVIIAQADAILARLAVLFNTETFELHSGSSIVWRMDAWASYLSLLDTPLKWLFGLGIGTQRAVFLTGYPGSLTHIFEAPGTHNDYLGVLVDFGLFGLLLFFIGIRALLRYLKSLERINPTIRYLRYFLFSLLFAMLSENILDQLSMSLSILVLVSFCKTVYLQKHEPGLA</sequence>
<feature type="transmembrane region" description="Helical" evidence="5">
    <location>
        <begin position="243"/>
        <end position="261"/>
    </location>
</feature>
<organism evidence="7 8">
    <name type="scientific">Dawidia cretensis</name>
    <dbReference type="NCBI Taxonomy" id="2782350"/>
    <lineage>
        <taxon>Bacteria</taxon>
        <taxon>Pseudomonadati</taxon>
        <taxon>Bacteroidota</taxon>
        <taxon>Cytophagia</taxon>
        <taxon>Cytophagales</taxon>
        <taxon>Chryseotaleaceae</taxon>
        <taxon>Dawidia</taxon>
    </lineage>
</organism>
<dbReference type="AlphaFoldDB" id="A0AAP2E582"/>
<keyword evidence="3 5" id="KW-1133">Transmembrane helix</keyword>
<dbReference type="InterPro" id="IPR007016">
    <property type="entry name" value="O-antigen_ligase-rel_domated"/>
</dbReference>
<feature type="transmembrane region" description="Helical" evidence="5">
    <location>
        <begin position="376"/>
        <end position="393"/>
    </location>
</feature>
<evidence type="ECO:0000256" key="4">
    <source>
        <dbReference type="ARBA" id="ARBA00023136"/>
    </source>
</evidence>
<feature type="domain" description="O-antigen ligase-related" evidence="6">
    <location>
        <begin position="205"/>
        <end position="357"/>
    </location>
</feature>